<dbReference type="AlphaFoldDB" id="A0A2M7U228"/>
<feature type="domain" description="Aminoacyl-transfer RNA synthetases class-II family profile" evidence="14">
    <location>
        <begin position="220"/>
        <end position="492"/>
    </location>
</feature>
<dbReference type="InterPro" id="IPR045864">
    <property type="entry name" value="aa-tRNA-synth_II/BPL/LPL"/>
</dbReference>
<comment type="cofactor">
    <cofactor evidence="13">
        <name>Zn(2+)</name>
        <dbReference type="ChEBI" id="CHEBI:29105"/>
    </cofactor>
    <text evidence="13">Binds 1 zinc ion per subunit.</text>
</comment>
<evidence type="ECO:0000256" key="9">
    <source>
        <dbReference type="ARBA" id="ARBA00022884"/>
    </source>
</evidence>
<evidence type="ECO:0000256" key="5">
    <source>
        <dbReference type="ARBA" id="ARBA00022723"/>
    </source>
</evidence>
<sequence length="594" mass="68802">MKNQDPLFKLRHSAEHVLHQAVKELYPQIQLAMGPATEDGFYFDFDNSPEEKESIVITENDFPKIEKAMWKIIHKNLPITKDEVSIETAKEMFKDNPYKLEWIDEAAGRGDKITIYWTGEPNADGSMVDLCAGPHAASTGEIKAFKLLSVAGAYWRGDEKNKMLTRIYGTAFESKEELQKYLNLLEEAKKRDHRKIGKELDLFTFSDLVGKGLPLFTEKGATIWRELERFVVDEEISRGYKHVHTPNVAKTELYKKSGHYPYYKDTMYPTMKVDDDELILRPMTCPHHFALFMSHPRSYRDLPIRYAEMASLYRYEKSGELTGLIRVREFVLADSHNFVRKSQAADEINFVLDLIEYISGVLGLKVEQDFVYRLSLGDSENKDKYYDAPKEWEQGESVLREVLQTRKAPFYEAKDEAAFYGPKIDVQMKNVLGKEDTAFTVQYDFCLPTRFNLSYIDEEGKEEQPIVIHRSSLGAMERSIGFLIEHYAGNFPLWLTPVQVKIIPIAERHNEYAQSIATILSKERIRIEVDDKSESMQKKIRNAQKEKVYYMIIIGDQEIKDNTLNVRARDGQTSTTSPDEFLKEVQEKIKNKHI</sequence>
<dbReference type="GO" id="GO:0004829">
    <property type="term" value="F:threonine-tRNA ligase activity"/>
    <property type="evidence" value="ECO:0007669"/>
    <property type="project" value="UniProtKB-UniRule"/>
</dbReference>
<keyword evidence="10 13" id="KW-0648">Protein biosynthesis</keyword>
<dbReference type="HAMAP" id="MF_00184">
    <property type="entry name" value="Thr_tRNA_synth"/>
    <property type="match status" value="1"/>
</dbReference>
<keyword evidence="4 13" id="KW-0436">Ligase</keyword>
<evidence type="ECO:0000256" key="13">
    <source>
        <dbReference type="HAMAP-Rule" id="MF_00184"/>
    </source>
</evidence>
<evidence type="ECO:0000256" key="12">
    <source>
        <dbReference type="ARBA" id="ARBA00049515"/>
    </source>
</evidence>
<proteinExistence type="inferred from homology"/>
<evidence type="ECO:0000256" key="1">
    <source>
        <dbReference type="ARBA" id="ARBA00008226"/>
    </source>
</evidence>
<reference evidence="16" key="1">
    <citation type="submission" date="2017-09" db="EMBL/GenBank/DDBJ databases">
        <title>Depth-based differentiation of microbial function through sediment-hosted aquifers and enrichment of novel symbionts in the deep terrestrial subsurface.</title>
        <authorList>
            <person name="Probst A.J."/>
            <person name="Ladd B."/>
            <person name="Jarett J.K."/>
            <person name="Geller-Mcgrath D.E."/>
            <person name="Sieber C.M.K."/>
            <person name="Emerson J.B."/>
            <person name="Anantharaman K."/>
            <person name="Thomas B.C."/>
            <person name="Malmstrom R."/>
            <person name="Stieglmeier M."/>
            <person name="Klingl A."/>
            <person name="Woyke T."/>
            <person name="Ryan C.M."/>
            <person name="Banfield J.F."/>
        </authorList>
    </citation>
    <scope>NUCLEOTIDE SEQUENCE [LARGE SCALE GENOMIC DNA]</scope>
</reference>
<keyword evidence="5 13" id="KW-0479">Metal-binding</keyword>
<dbReference type="SMART" id="SM00863">
    <property type="entry name" value="tRNA_SAD"/>
    <property type="match status" value="1"/>
</dbReference>
<keyword evidence="11 13" id="KW-0030">Aminoacyl-tRNA synthetase</keyword>
<dbReference type="FunFam" id="3.40.50.800:FF:000001">
    <property type="entry name" value="Threonine--tRNA ligase"/>
    <property type="match status" value="1"/>
</dbReference>
<dbReference type="CDD" id="cd00860">
    <property type="entry name" value="ThrRS_anticodon"/>
    <property type="match status" value="1"/>
</dbReference>
<dbReference type="InterPro" id="IPR002314">
    <property type="entry name" value="aa-tRNA-synt_IIb"/>
</dbReference>
<dbReference type="InterPro" id="IPR018163">
    <property type="entry name" value="Thr/Ala-tRNA-synth_IIc_edit"/>
</dbReference>
<dbReference type="InterPro" id="IPR036621">
    <property type="entry name" value="Anticodon-bd_dom_sf"/>
</dbReference>
<evidence type="ECO:0000256" key="6">
    <source>
        <dbReference type="ARBA" id="ARBA00022741"/>
    </source>
</evidence>
<dbReference type="CDD" id="cd00771">
    <property type="entry name" value="ThrRS_core"/>
    <property type="match status" value="1"/>
</dbReference>
<dbReference type="GO" id="GO:0000049">
    <property type="term" value="F:tRNA binding"/>
    <property type="evidence" value="ECO:0007669"/>
    <property type="project" value="UniProtKB-KW"/>
</dbReference>
<dbReference type="EC" id="6.1.1.3" evidence="13"/>
<dbReference type="NCBIfam" id="TIGR00418">
    <property type="entry name" value="thrS"/>
    <property type="match status" value="1"/>
</dbReference>
<dbReference type="GO" id="GO:0005737">
    <property type="term" value="C:cytoplasm"/>
    <property type="evidence" value="ECO:0007669"/>
    <property type="project" value="UniProtKB-SubCell"/>
</dbReference>
<keyword evidence="6 13" id="KW-0547">Nucleotide-binding</keyword>
<dbReference type="InterPro" id="IPR047246">
    <property type="entry name" value="ThrRS_anticodon"/>
</dbReference>
<keyword evidence="2 13" id="KW-0963">Cytoplasm</keyword>
<comment type="caution">
    <text evidence="13">Lacks conserved residue(s) required for the propagation of feature annotation.</text>
</comment>
<dbReference type="PROSITE" id="PS50862">
    <property type="entry name" value="AA_TRNA_LIGASE_II"/>
    <property type="match status" value="1"/>
</dbReference>
<comment type="similarity">
    <text evidence="1 13">Belongs to the class-II aminoacyl-tRNA synthetase family.</text>
</comment>
<dbReference type="SUPFAM" id="SSF52954">
    <property type="entry name" value="Class II aaRS ABD-related"/>
    <property type="match status" value="1"/>
</dbReference>
<dbReference type="PANTHER" id="PTHR11451:SF56">
    <property type="entry name" value="THREONINE--TRNA LIGASE 1"/>
    <property type="match status" value="1"/>
</dbReference>
<name>A0A2M7U228_9BACT</name>
<dbReference type="GO" id="GO:0046872">
    <property type="term" value="F:metal ion binding"/>
    <property type="evidence" value="ECO:0007669"/>
    <property type="project" value="UniProtKB-KW"/>
</dbReference>
<comment type="caution">
    <text evidence="15">The sequence shown here is derived from an EMBL/GenBank/DDBJ whole genome shotgun (WGS) entry which is preliminary data.</text>
</comment>
<dbReference type="Pfam" id="PF07973">
    <property type="entry name" value="tRNA_SAD"/>
    <property type="match status" value="1"/>
</dbReference>
<feature type="binding site" evidence="13">
    <location>
        <position position="285"/>
    </location>
    <ligand>
        <name>Zn(2+)</name>
        <dbReference type="ChEBI" id="CHEBI:29105"/>
        <note>catalytic</note>
    </ligand>
</feature>
<gene>
    <name evidence="13" type="primary">thrS</name>
    <name evidence="15" type="ORF">COY16_00130</name>
</gene>
<comment type="subcellular location">
    <subcellularLocation>
        <location evidence="13">Cytoplasm</location>
    </subcellularLocation>
</comment>
<dbReference type="PRINTS" id="PR01047">
    <property type="entry name" value="TRNASYNTHTHR"/>
</dbReference>
<keyword evidence="7 13" id="KW-0862">Zinc</keyword>
<evidence type="ECO:0000256" key="7">
    <source>
        <dbReference type="ARBA" id="ARBA00022833"/>
    </source>
</evidence>
<dbReference type="Pfam" id="PF00587">
    <property type="entry name" value="tRNA-synt_2b"/>
    <property type="match status" value="1"/>
</dbReference>
<feature type="binding site" evidence="13">
    <location>
        <position position="469"/>
    </location>
    <ligand>
        <name>Zn(2+)</name>
        <dbReference type="ChEBI" id="CHEBI:29105"/>
        <note>catalytic</note>
    </ligand>
</feature>
<dbReference type="Proteomes" id="UP000228503">
    <property type="component" value="Unassembled WGS sequence"/>
</dbReference>
<dbReference type="PANTHER" id="PTHR11451">
    <property type="entry name" value="THREONINE-TRNA LIGASE"/>
    <property type="match status" value="1"/>
</dbReference>
<feature type="binding site" evidence="13">
    <location>
        <position position="336"/>
    </location>
    <ligand>
        <name>Zn(2+)</name>
        <dbReference type="ChEBI" id="CHEBI:29105"/>
        <note>catalytic</note>
    </ligand>
</feature>
<comment type="subunit">
    <text evidence="13">Homodimer.</text>
</comment>
<dbReference type="InterPro" id="IPR033728">
    <property type="entry name" value="ThrRS_core"/>
</dbReference>
<dbReference type="Pfam" id="PF03129">
    <property type="entry name" value="HGTP_anticodon"/>
    <property type="match status" value="1"/>
</dbReference>
<keyword evidence="3 13" id="KW-0820">tRNA-binding</keyword>
<comment type="catalytic activity">
    <reaction evidence="12 13">
        <text>tRNA(Thr) + L-threonine + ATP = L-threonyl-tRNA(Thr) + AMP + diphosphate + H(+)</text>
        <dbReference type="Rhea" id="RHEA:24624"/>
        <dbReference type="Rhea" id="RHEA-COMP:9670"/>
        <dbReference type="Rhea" id="RHEA-COMP:9704"/>
        <dbReference type="ChEBI" id="CHEBI:15378"/>
        <dbReference type="ChEBI" id="CHEBI:30616"/>
        <dbReference type="ChEBI" id="CHEBI:33019"/>
        <dbReference type="ChEBI" id="CHEBI:57926"/>
        <dbReference type="ChEBI" id="CHEBI:78442"/>
        <dbReference type="ChEBI" id="CHEBI:78534"/>
        <dbReference type="ChEBI" id="CHEBI:456215"/>
        <dbReference type="EC" id="6.1.1.3"/>
    </reaction>
</comment>
<dbReference type="Gene3D" id="3.30.930.10">
    <property type="entry name" value="Bira Bifunctional Protein, Domain 2"/>
    <property type="match status" value="1"/>
</dbReference>
<protein>
    <recommendedName>
        <fullName evidence="13">Threonine--tRNA ligase</fullName>
        <ecNumber evidence="13">6.1.1.3</ecNumber>
    </recommendedName>
    <alternativeName>
        <fullName evidence="13">Threonyl-tRNA synthetase</fullName>
        <shortName evidence="13">ThrRS</shortName>
    </alternativeName>
</protein>
<organism evidence="15 16">
    <name type="scientific">Candidatus Roizmanbacteria bacterium CG_4_10_14_0_2_um_filter_39_13</name>
    <dbReference type="NCBI Taxonomy" id="1974825"/>
    <lineage>
        <taxon>Bacteria</taxon>
        <taxon>Candidatus Roizmaniibacteriota</taxon>
    </lineage>
</organism>
<dbReference type="SUPFAM" id="SSF55681">
    <property type="entry name" value="Class II aaRS and biotin synthetases"/>
    <property type="match status" value="1"/>
</dbReference>
<keyword evidence="9 13" id="KW-0694">RNA-binding</keyword>
<dbReference type="Gene3D" id="3.30.54.20">
    <property type="match status" value="1"/>
</dbReference>
<dbReference type="InterPro" id="IPR006195">
    <property type="entry name" value="aa-tRNA-synth_II"/>
</dbReference>
<dbReference type="InterPro" id="IPR004154">
    <property type="entry name" value="Anticodon-bd"/>
</dbReference>
<keyword evidence="8 13" id="KW-0067">ATP-binding</keyword>
<accession>A0A2M7U228</accession>
<dbReference type="Gene3D" id="3.40.50.800">
    <property type="entry name" value="Anticodon-binding domain"/>
    <property type="match status" value="1"/>
</dbReference>
<evidence type="ECO:0000256" key="11">
    <source>
        <dbReference type="ARBA" id="ARBA00023146"/>
    </source>
</evidence>
<dbReference type="Gene3D" id="3.30.980.10">
    <property type="entry name" value="Threonyl-trna Synthetase, Chain A, domain 2"/>
    <property type="match status" value="1"/>
</dbReference>
<evidence type="ECO:0000256" key="3">
    <source>
        <dbReference type="ARBA" id="ARBA00022555"/>
    </source>
</evidence>
<evidence type="ECO:0000313" key="16">
    <source>
        <dbReference type="Proteomes" id="UP000228503"/>
    </source>
</evidence>
<evidence type="ECO:0000256" key="10">
    <source>
        <dbReference type="ARBA" id="ARBA00022917"/>
    </source>
</evidence>
<dbReference type="SUPFAM" id="SSF55186">
    <property type="entry name" value="ThrRS/AlaRS common domain"/>
    <property type="match status" value="1"/>
</dbReference>
<evidence type="ECO:0000256" key="2">
    <source>
        <dbReference type="ARBA" id="ARBA00022490"/>
    </source>
</evidence>
<dbReference type="GO" id="GO:0006435">
    <property type="term" value="P:threonyl-tRNA aminoacylation"/>
    <property type="evidence" value="ECO:0007669"/>
    <property type="project" value="UniProtKB-UniRule"/>
</dbReference>
<evidence type="ECO:0000256" key="8">
    <source>
        <dbReference type="ARBA" id="ARBA00022840"/>
    </source>
</evidence>
<evidence type="ECO:0000313" key="15">
    <source>
        <dbReference type="EMBL" id="PIZ64154.1"/>
    </source>
</evidence>
<dbReference type="InterPro" id="IPR002320">
    <property type="entry name" value="Thr-tRNA-ligase_IIa"/>
</dbReference>
<dbReference type="GO" id="GO:0005524">
    <property type="term" value="F:ATP binding"/>
    <property type="evidence" value="ECO:0007669"/>
    <property type="project" value="UniProtKB-UniRule"/>
</dbReference>
<dbReference type="FunFam" id="3.30.930.10:FF:000002">
    <property type="entry name" value="Threonine--tRNA ligase"/>
    <property type="match status" value="1"/>
</dbReference>
<dbReference type="InterPro" id="IPR012947">
    <property type="entry name" value="tRNA_SAD"/>
</dbReference>
<evidence type="ECO:0000259" key="14">
    <source>
        <dbReference type="PROSITE" id="PS50862"/>
    </source>
</evidence>
<evidence type="ECO:0000256" key="4">
    <source>
        <dbReference type="ARBA" id="ARBA00022598"/>
    </source>
</evidence>
<dbReference type="EMBL" id="PFOB01000001">
    <property type="protein sequence ID" value="PIZ64154.1"/>
    <property type="molecule type" value="Genomic_DNA"/>
</dbReference>
<dbReference type="FunFam" id="3.30.980.10:FF:000005">
    <property type="entry name" value="Threonyl-tRNA synthetase, mitochondrial"/>
    <property type="match status" value="1"/>
</dbReference>